<dbReference type="GO" id="GO:0018826">
    <property type="term" value="F:methionine gamma-lyase activity"/>
    <property type="evidence" value="ECO:0007669"/>
    <property type="project" value="UniProtKB-EC"/>
</dbReference>
<dbReference type="EC" id="4.4.1.2" evidence="5"/>
<dbReference type="AlphaFoldDB" id="A0A2T0BN33"/>
<dbReference type="GO" id="GO:0071269">
    <property type="term" value="P:L-homocysteine biosynthetic process"/>
    <property type="evidence" value="ECO:0007669"/>
    <property type="project" value="TreeGrafter"/>
</dbReference>
<keyword evidence="3" id="KW-0808">Transferase</keyword>
<dbReference type="Pfam" id="PF01053">
    <property type="entry name" value="Cys_Met_Meta_PP"/>
    <property type="match status" value="1"/>
</dbReference>
<evidence type="ECO:0000256" key="1">
    <source>
        <dbReference type="ARBA" id="ARBA00001933"/>
    </source>
</evidence>
<accession>A0A2T0BN33</accession>
<dbReference type="Gene3D" id="3.40.640.10">
    <property type="entry name" value="Type I PLP-dependent aspartate aminotransferase-like (Major domain)"/>
    <property type="match status" value="1"/>
</dbReference>
<evidence type="ECO:0000256" key="7">
    <source>
        <dbReference type="ARBA" id="ARBA00048780"/>
    </source>
</evidence>
<reference evidence="11 12" key="1">
    <citation type="submission" date="2018-03" db="EMBL/GenBank/DDBJ databases">
        <title>Genome sequence of Clostridium luticellarii DSM 29923.</title>
        <authorList>
            <person name="Poehlein A."/>
            <person name="Daniel R."/>
        </authorList>
    </citation>
    <scope>NUCLEOTIDE SEQUENCE [LARGE SCALE GENOMIC DNA]</scope>
    <source>
        <strain evidence="11 12">DSM 29923</strain>
    </source>
</reference>
<dbReference type="GO" id="GO:0006535">
    <property type="term" value="P:cysteine biosynthetic process from serine"/>
    <property type="evidence" value="ECO:0007669"/>
    <property type="project" value="TreeGrafter"/>
</dbReference>
<dbReference type="PANTHER" id="PTHR43797">
    <property type="entry name" value="HOMOCYSTEINE/CYSTEINE SYNTHASE"/>
    <property type="match status" value="1"/>
</dbReference>
<dbReference type="SUPFAM" id="SSF53383">
    <property type="entry name" value="PLP-dependent transferases"/>
    <property type="match status" value="1"/>
</dbReference>
<protein>
    <recommendedName>
        <fullName evidence="5">homocysteine desulfhydrase</fullName>
        <ecNumber evidence="5">4.4.1.2</ecNumber>
    </recommendedName>
    <alternativeName>
        <fullName evidence="6">Homocysteine desulfhydrase</fullName>
    </alternativeName>
</protein>
<sequence>MSQKNLKFDTLKVRGGYDSSRHNHSVSVPIYETAAFDLGSTDRAKRLFSFTEPGFIYTRLSNPTVEVLEQRVAQLDGASGAVAVSSGMAAITYTLFNLAENGGRILTTPYLYGGTLDGFKKLYPKFGISIDRFKDFNNPEALAKEIKPDTRAVFVESISNPNTSVTDIEKIAEVAHEHDIPLVVDNTFATPYLLNPIKYGADIVIYSATKALNGHGNIIAGIILESGKFNWANGKFNHFLEPYYTLRDENDRYRNFLELFPDFPFTTRIRMNYLNYFGSSLSPFDAYLALIGLETLSERVKKQVENTEKVIGYLEKNDRVSWIKYPNLKNNSYKKLAEKYLPRGAGSVFTFGFKGTDSEIDKFLNSLELFSYHTNVGDSRSLIVNSPKTTHSELTPEEKKLSDLLPNTIRVSIGLEDAGDLIDDLEQAFKKVSETSETREIRSKEVIR</sequence>
<dbReference type="EMBL" id="PVXP01000020">
    <property type="protein sequence ID" value="PRR85263.1"/>
    <property type="molecule type" value="Genomic_DNA"/>
</dbReference>
<dbReference type="GO" id="GO:0005737">
    <property type="term" value="C:cytoplasm"/>
    <property type="evidence" value="ECO:0007669"/>
    <property type="project" value="TreeGrafter"/>
</dbReference>
<dbReference type="GO" id="GO:0003961">
    <property type="term" value="F:O-acetylhomoserine aminocarboxypropyltransferase activity"/>
    <property type="evidence" value="ECO:0007669"/>
    <property type="project" value="TreeGrafter"/>
</dbReference>
<organism evidence="11 12">
    <name type="scientific">Clostridium luticellarii</name>
    <dbReference type="NCBI Taxonomy" id="1691940"/>
    <lineage>
        <taxon>Bacteria</taxon>
        <taxon>Bacillati</taxon>
        <taxon>Bacillota</taxon>
        <taxon>Clostridia</taxon>
        <taxon>Eubacteriales</taxon>
        <taxon>Clostridiaceae</taxon>
        <taxon>Clostridium</taxon>
    </lineage>
</organism>
<dbReference type="Gene3D" id="3.90.1150.10">
    <property type="entry name" value="Aspartate Aminotransferase, domain 1"/>
    <property type="match status" value="1"/>
</dbReference>
<comment type="catalytic activity">
    <reaction evidence="8">
        <text>L-methionine + H2O = methanethiol + 2-oxobutanoate + NH4(+)</text>
        <dbReference type="Rhea" id="RHEA:23800"/>
        <dbReference type="ChEBI" id="CHEBI:15377"/>
        <dbReference type="ChEBI" id="CHEBI:16007"/>
        <dbReference type="ChEBI" id="CHEBI:16763"/>
        <dbReference type="ChEBI" id="CHEBI:28938"/>
        <dbReference type="ChEBI" id="CHEBI:57844"/>
        <dbReference type="EC" id="4.4.1.11"/>
    </reaction>
    <physiologicalReaction direction="left-to-right" evidence="8">
        <dbReference type="Rhea" id="RHEA:23801"/>
    </physiologicalReaction>
</comment>
<comment type="catalytic activity">
    <reaction evidence="7">
        <text>L-homocysteine + H2O = 2-oxobutanoate + hydrogen sulfide + NH4(+) + H(+)</text>
        <dbReference type="Rhea" id="RHEA:14501"/>
        <dbReference type="ChEBI" id="CHEBI:15377"/>
        <dbReference type="ChEBI" id="CHEBI:15378"/>
        <dbReference type="ChEBI" id="CHEBI:16763"/>
        <dbReference type="ChEBI" id="CHEBI:28938"/>
        <dbReference type="ChEBI" id="CHEBI:29919"/>
        <dbReference type="ChEBI" id="CHEBI:58199"/>
        <dbReference type="EC" id="4.4.1.2"/>
    </reaction>
    <physiologicalReaction direction="left-to-right" evidence="7">
        <dbReference type="Rhea" id="RHEA:14502"/>
    </physiologicalReaction>
</comment>
<evidence type="ECO:0000256" key="5">
    <source>
        <dbReference type="ARBA" id="ARBA00047175"/>
    </source>
</evidence>
<dbReference type="InterPro" id="IPR015422">
    <property type="entry name" value="PyrdxlP-dep_Trfase_small"/>
</dbReference>
<dbReference type="GO" id="GO:0019346">
    <property type="term" value="P:transsulfuration"/>
    <property type="evidence" value="ECO:0007669"/>
    <property type="project" value="InterPro"/>
</dbReference>
<evidence type="ECO:0000313" key="12">
    <source>
        <dbReference type="Proteomes" id="UP000237798"/>
    </source>
</evidence>
<comment type="cofactor">
    <cofactor evidence="1 10">
        <name>pyridoxal 5'-phosphate</name>
        <dbReference type="ChEBI" id="CHEBI:597326"/>
    </cofactor>
</comment>
<keyword evidence="12" id="KW-1185">Reference proteome</keyword>
<comment type="similarity">
    <text evidence="2 10">Belongs to the trans-sulfuration enzymes family.</text>
</comment>
<dbReference type="InterPro" id="IPR015421">
    <property type="entry name" value="PyrdxlP-dep_Trfase_major"/>
</dbReference>
<evidence type="ECO:0000256" key="10">
    <source>
        <dbReference type="RuleBase" id="RU362118"/>
    </source>
</evidence>
<evidence type="ECO:0000256" key="2">
    <source>
        <dbReference type="ARBA" id="ARBA00009077"/>
    </source>
</evidence>
<comment type="caution">
    <text evidence="11">The sequence shown here is derived from an EMBL/GenBank/DDBJ whole genome shotgun (WGS) entry which is preliminary data.</text>
</comment>
<evidence type="ECO:0000256" key="9">
    <source>
        <dbReference type="PIRSR" id="PIRSR001434-2"/>
    </source>
</evidence>
<evidence type="ECO:0000256" key="4">
    <source>
        <dbReference type="ARBA" id="ARBA00022898"/>
    </source>
</evidence>
<dbReference type="Proteomes" id="UP000237798">
    <property type="component" value="Unassembled WGS sequence"/>
</dbReference>
<dbReference type="OrthoDB" id="9780685at2"/>
<dbReference type="FunFam" id="3.40.640.10:FF:000046">
    <property type="entry name" value="Cystathionine gamma-lyase"/>
    <property type="match status" value="1"/>
</dbReference>
<keyword evidence="4 9" id="KW-0663">Pyridoxal phosphate</keyword>
<evidence type="ECO:0000256" key="6">
    <source>
        <dbReference type="ARBA" id="ARBA00047199"/>
    </source>
</evidence>
<evidence type="ECO:0000313" key="11">
    <source>
        <dbReference type="EMBL" id="PRR85263.1"/>
    </source>
</evidence>
<feature type="modified residue" description="N6-(pyridoxal phosphate)lysine" evidence="9">
    <location>
        <position position="210"/>
    </location>
</feature>
<evidence type="ECO:0000256" key="8">
    <source>
        <dbReference type="ARBA" id="ARBA00052699"/>
    </source>
</evidence>
<dbReference type="CDD" id="cd00614">
    <property type="entry name" value="CGS_like"/>
    <property type="match status" value="1"/>
</dbReference>
<dbReference type="InterPro" id="IPR006235">
    <property type="entry name" value="OAc-hSer/O-AcSer_sulfhydrylase"/>
</dbReference>
<dbReference type="GO" id="GO:0004124">
    <property type="term" value="F:cysteine synthase activity"/>
    <property type="evidence" value="ECO:0007669"/>
    <property type="project" value="TreeGrafter"/>
</dbReference>
<dbReference type="RefSeq" id="WP_106009333.1">
    <property type="nucleotide sequence ID" value="NZ_PVXP01000020.1"/>
</dbReference>
<name>A0A2T0BN33_9CLOT</name>
<proteinExistence type="inferred from homology"/>
<keyword evidence="11" id="KW-0456">Lyase</keyword>
<evidence type="ECO:0000256" key="3">
    <source>
        <dbReference type="ARBA" id="ARBA00022679"/>
    </source>
</evidence>
<dbReference type="GO" id="GO:0047982">
    <property type="term" value="F:homocysteine desulfhydrase activity"/>
    <property type="evidence" value="ECO:0007669"/>
    <property type="project" value="UniProtKB-EC"/>
</dbReference>
<dbReference type="PIRSF" id="PIRSF001434">
    <property type="entry name" value="CGS"/>
    <property type="match status" value="1"/>
</dbReference>
<gene>
    <name evidence="11" type="primary">mdeA_3</name>
    <name evidence="11" type="ORF">CLLU_17320</name>
</gene>
<dbReference type="InterPro" id="IPR000277">
    <property type="entry name" value="Cys/Met-Metab_PyrdxlP-dep_enz"/>
</dbReference>
<dbReference type="GO" id="GO:0030170">
    <property type="term" value="F:pyridoxal phosphate binding"/>
    <property type="evidence" value="ECO:0007669"/>
    <property type="project" value="InterPro"/>
</dbReference>
<dbReference type="InterPro" id="IPR015424">
    <property type="entry name" value="PyrdxlP-dep_Trfase"/>
</dbReference>
<dbReference type="PANTHER" id="PTHR43797:SF2">
    <property type="entry name" value="HOMOCYSTEINE_CYSTEINE SYNTHASE"/>
    <property type="match status" value="1"/>
</dbReference>